<proteinExistence type="predicted"/>
<evidence type="ECO:0000313" key="3">
    <source>
        <dbReference type="Proteomes" id="UP000290365"/>
    </source>
</evidence>
<dbReference type="EMBL" id="CP035758">
    <property type="protein sequence ID" value="QBD83481.1"/>
    <property type="molecule type" value="Genomic_DNA"/>
</dbReference>
<dbReference type="InterPro" id="IPR025959">
    <property type="entry name" value="Winged_HTH_dom"/>
</dbReference>
<name>A0A4V0Z0J9_KTERU</name>
<reference evidence="2 3" key="1">
    <citation type="submission" date="2019-01" db="EMBL/GenBank/DDBJ databases">
        <title>Ktedonosporobacter rubrisoli SCAWS-G2.</title>
        <authorList>
            <person name="Huang Y."/>
            <person name="Yan B."/>
        </authorList>
    </citation>
    <scope>NUCLEOTIDE SEQUENCE [LARGE SCALE GENOMIC DNA]</scope>
    <source>
        <strain evidence="2 3">SCAWS-G2</strain>
    </source>
</reference>
<evidence type="ECO:0000259" key="1">
    <source>
        <dbReference type="Pfam" id="PF13592"/>
    </source>
</evidence>
<dbReference type="Pfam" id="PF13592">
    <property type="entry name" value="HTH_33"/>
    <property type="match status" value="1"/>
</dbReference>
<dbReference type="KEGG" id="kbs:EPA93_14860"/>
<protein>
    <recommendedName>
        <fullName evidence="1">Winged helix-turn helix domain-containing protein</fullName>
    </recommendedName>
</protein>
<dbReference type="Proteomes" id="UP000290365">
    <property type="component" value="Chromosome"/>
</dbReference>
<dbReference type="AlphaFoldDB" id="A0A4V0Z0J9"/>
<keyword evidence="3" id="KW-1185">Reference proteome</keyword>
<organism evidence="2 3">
    <name type="scientific">Ktedonosporobacter rubrisoli</name>
    <dbReference type="NCBI Taxonomy" id="2509675"/>
    <lineage>
        <taxon>Bacteria</taxon>
        <taxon>Bacillati</taxon>
        <taxon>Chloroflexota</taxon>
        <taxon>Ktedonobacteria</taxon>
        <taxon>Ktedonobacterales</taxon>
        <taxon>Ktedonosporobacteraceae</taxon>
        <taxon>Ktedonosporobacter</taxon>
    </lineage>
</organism>
<accession>A0A4V0Z0J9</accession>
<gene>
    <name evidence="2" type="ORF">EPA93_14860</name>
</gene>
<sequence length="59" mass="7085">MPFDGRASRRPVRRLLTETTGILLSYTRFRALLSRKGYRWKDPKHDLSHLQRTPEYIVK</sequence>
<feature type="domain" description="Winged helix-turn helix" evidence="1">
    <location>
        <begin position="5"/>
        <end position="47"/>
    </location>
</feature>
<evidence type="ECO:0000313" key="2">
    <source>
        <dbReference type="EMBL" id="QBD83481.1"/>
    </source>
</evidence>